<evidence type="ECO:0000313" key="1">
    <source>
        <dbReference type="EMBL" id="SFK86726.1"/>
    </source>
</evidence>
<dbReference type="RefSeq" id="WP_091516610.1">
    <property type="nucleotide sequence ID" value="NZ_CBDQZW010000076.1"/>
</dbReference>
<dbReference type="InterPro" id="IPR011991">
    <property type="entry name" value="ArsR-like_HTH"/>
</dbReference>
<dbReference type="EMBL" id="FORP01000039">
    <property type="protein sequence ID" value="SFK86726.1"/>
    <property type="molecule type" value="Genomic_DNA"/>
</dbReference>
<name>A0A1I4D3G1_9PSEU</name>
<dbReference type="CDD" id="cd00090">
    <property type="entry name" value="HTH_ARSR"/>
    <property type="match status" value="1"/>
</dbReference>
<sequence>MDKLPAARAVSAVAALDEPTRRKLYEHVVRQPEPVGRDEVAEATGLPRATVAFHLDRLVAEQLLEVSFERRTGRRGPGAGRPAKLYRRSRDQVSVSLPDRQYELAALLLADAVAEADASGAPPGPVLRTRARAAGEALGREIAARGEDALRRVLEEHGYEPRPERGELVLANCPFHSLAQRHTELICGMNLGFTEGLLAGLGEPPERAYLCPAPDACCVRLRASVQ</sequence>
<protein>
    <submittedName>
        <fullName evidence="1">Predicted transcriptional regulator, ArsR family</fullName>
    </submittedName>
</protein>
<dbReference type="OrthoDB" id="3399802at2"/>
<dbReference type="SUPFAM" id="SSF46785">
    <property type="entry name" value="Winged helix' DNA-binding domain"/>
    <property type="match status" value="1"/>
</dbReference>
<evidence type="ECO:0000313" key="2">
    <source>
        <dbReference type="Proteomes" id="UP000199025"/>
    </source>
</evidence>
<dbReference type="AlphaFoldDB" id="A0A1I4D3G1"/>
<dbReference type="Pfam" id="PF12840">
    <property type="entry name" value="HTH_20"/>
    <property type="match status" value="1"/>
</dbReference>
<proteinExistence type="predicted"/>
<dbReference type="Gene3D" id="1.10.10.10">
    <property type="entry name" value="Winged helix-like DNA-binding domain superfamily/Winged helix DNA-binding domain"/>
    <property type="match status" value="1"/>
</dbReference>
<dbReference type="InterPro" id="IPR036390">
    <property type="entry name" value="WH_DNA-bd_sf"/>
</dbReference>
<dbReference type="STRING" id="115433.SAMN05421835_13942"/>
<reference evidence="1 2" key="1">
    <citation type="submission" date="2016-10" db="EMBL/GenBank/DDBJ databases">
        <authorList>
            <person name="de Groot N.N."/>
        </authorList>
    </citation>
    <scope>NUCLEOTIDE SEQUENCE [LARGE SCALE GENOMIC DNA]</scope>
    <source>
        <strain evidence="1 2">DSM 44468</strain>
    </source>
</reference>
<organism evidence="1 2">
    <name type="scientific">Amycolatopsis sacchari</name>
    <dbReference type="NCBI Taxonomy" id="115433"/>
    <lineage>
        <taxon>Bacteria</taxon>
        <taxon>Bacillati</taxon>
        <taxon>Actinomycetota</taxon>
        <taxon>Actinomycetes</taxon>
        <taxon>Pseudonocardiales</taxon>
        <taxon>Pseudonocardiaceae</taxon>
        <taxon>Amycolatopsis</taxon>
    </lineage>
</organism>
<gene>
    <name evidence="1" type="ORF">SAMN05421835_13942</name>
</gene>
<accession>A0A1I4D3G1</accession>
<dbReference type="Proteomes" id="UP000199025">
    <property type="component" value="Unassembled WGS sequence"/>
</dbReference>
<keyword evidence="2" id="KW-1185">Reference proteome</keyword>
<dbReference type="InterPro" id="IPR036388">
    <property type="entry name" value="WH-like_DNA-bd_sf"/>
</dbReference>